<dbReference type="Proteomes" id="UP000000954">
    <property type="component" value="Chromosome"/>
</dbReference>
<protein>
    <recommendedName>
        <fullName evidence="3">Regulatory protein RecX</fullName>
    </recommendedName>
</protein>
<dbReference type="RefSeq" id="WP_012803141.1">
    <property type="nucleotide sequence ID" value="NC_013170.1"/>
</dbReference>
<feature type="compositionally biased region" description="Low complexity" evidence="5">
    <location>
        <begin position="56"/>
        <end position="69"/>
    </location>
</feature>
<dbReference type="InterPro" id="IPR003783">
    <property type="entry name" value="Regulatory_RecX"/>
</dbReference>
<dbReference type="HOGENOM" id="CLU_1188354_0_0_11"/>
<evidence type="ECO:0000259" key="6">
    <source>
        <dbReference type="Pfam" id="PF21982"/>
    </source>
</evidence>
<dbReference type="PANTHER" id="PTHR33602">
    <property type="entry name" value="REGULATORY PROTEIN RECX FAMILY PROTEIN"/>
    <property type="match status" value="1"/>
</dbReference>
<dbReference type="OrthoDB" id="3192133at2"/>
<evidence type="ECO:0000256" key="3">
    <source>
        <dbReference type="ARBA" id="ARBA00018111"/>
    </source>
</evidence>
<evidence type="ECO:0000256" key="4">
    <source>
        <dbReference type="ARBA" id="ARBA00022490"/>
    </source>
</evidence>
<name>C7MNG3_CRYCD</name>
<keyword evidence="4" id="KW-0963">Cytoplasm</keyword>
<dbReference type="eggNOG" id="COG2137">
    <property type="taxonomic scope" value="Bacteria"/>
</dbReference>
<keyword evidence="8" id="KW-1185">Reference proteome</keyword>
<evidence type="ECO:0000256" key="2">
    <source>
        <dbReference type="ARBA" id="ARBA00009695"/>
    </source>
</evidence>
<feature type="region of interest" description="Disordered" evidence="5">
    <location>
        <begin position="21"/>
        <end position="75"/>
    </location>
</feature>
<dbReference type="EMBL" id="CP001682">
    <property type="protein sequence ID" value="ACU94453.1"/>
    <property type="molecule type" value="Genomic_DNA"/>
</dbReference>
<dbReference type="STRING" id="469378.Ccur_07470"/>
<organism evidence="7 8">
    <name type="scientific">Cryptobacterium curtum (strain ATCC 700683 / DSM 15641 / CCUG 43107 / 12-3)</name>
    <dbReference type="NCBI Taxonomy" id="469378"/>
    <lineage>
        <taxon>Bacteria</taxon>
        <taxon>Bacillati</taxon>
        <taxon>Actinomycetota</taxon>
        <taxon>Coriobacteriia</taxon>
        <taxon>Eggerthellales</taxon>
        <taxon>Eggerthellaceae</taxon>
        <taxon>Cryptobacterium</taxon>
    </lineage>
</organism>
<dbReference type="InterPro" id="IPR036388">
    <property type="entry name" value="WH-like_DNA-bd_sf"/>
</dbReference>
<evidence type="ECO:0000313" key="8">
    <source>
        <dbReference type="Proteomes" id="UP000000954"/>
    </source>
</evidence>
<dbReference type="AlphaFoldDB" id="C7MNG3"/>
<feature type="domain" description="RecX first three-helical" evidence="6">
    <location>
        <begin position="77"/>
        <end position="116"/>
    </location>
</feature>
<dbReference type="GO" id="GO:0006282">
    <property type="term" value="P:regulation of DNA repair"/>
    <property type="evidence" value="ECO:0007669"/>
    <property type="project" value="InterPro"/>
</dbReference>
<dbReference type="Gene3D" id="1.10.10.10">
    <property type="entry name" value="Winged helix-like DNA-binding domain superfamily/Winged helix DNA-binding domain"/>
    <property type="match status" value="2"/>
</dbReference>
<gene>
    <name evidence="7" type="ordered locus">Ccur_07470</name>
</gene>
<evidence type="ECO:0000256" key="1">
    <source>
        <dbReference type="ARBA" id="ARBA00004496"/>
    </source>
</evidence>
<dbReference type="Pfam" id="PF21982">
    <property type="entry name" value="RecX_HTH1"/>
    <property type="match status" value="1"/>
</dbReference>
<accession>C7MNG3</accession>
<comment type="similarity">
    <text evidence="2">Belongs to the RecX family.</text>
</comment>
<dbReference type="GO" id="GO:0005737">
    <property type="term" value="C:cytoplasm"/>
    <property type="evidence" value="ECO:0007669"/>
    <property type="project" value="UniProtKB-SubCell"/>
</dbReference>
<proteinExistence type="inferred from homology"/>
<dbReference type="PANTHER" id="PTHR33602:SF1">
    <property type="entry name" value="REGULATORY PROTEIN RECX FAMILY PROTEIN"/>
    <property type="match status" value="1"/>
</dbReference>
<feature type="compositionally biased region" description="Basic residues" evidence="5">
    <location>
        <begin position="21"/>
        <end position="42"/>
    </location>
</feature>
<dbReference type="KEGG" id="ccu:Ccur_07470"/>
<evidence type="ECO:0000313" key="7">
    <source>
        <dbReference type="EMBL" id="ACU94453.1"/>
    </source>
</evidence>
<sequence length="233" mass="26351">MDVNQFNSAFACFDPDEHCTRQRKNSSRRSNRRRSGSRRARYAHTANGSIRATRFSSSDQDNLDSNDTSPTQPTKPAFDRIVQLCTLRDRSCFELRERLKRDGYDTEDIEAALARCCACGLVNDIRFAESYIRAHVAQGKGSRTIAQFLAMQDIAVESLKGWPDAFGLSSEDQMKRAYQLLCTRPPHARDMRQAAWRKLISRGFPPDAAARAVRQWANEALYSESSNSVTSSN</sequence>
<evidence type="ECO:0000256" key="5">
    <source>
        <dbReference type="SAM" id="MobiDB-lite"/>
    </source>
</evidence>
<comment type="subcellular location">
    <subcellularLocation>
        <location evidence="1">Cytoplasm</location>
    </subcellularLocation>
</comment>
<reference evidence="7 8" key="1">
    <citation type="journal article" date="2009" name="Stand. Genomic Sci.">
        <title>Complete genome sequence of Cryptobacterium curtum type strain (12-3).</title>
        <authorList>
            <person name="Mavrommatis K."/>
            <person name="Pukall R."/>
            <person name="Rohde C."/>
            <person name="Chen F."/>
            <person name="Sims D."/>
            <person name="Brettin T."/>
            <person name="Kuske C."/>
            <person name="Detter J.C."/>
            <person name="Han C."/>
            <person name="Lapidus A."/>
            <person name="Copeland A."/>
            <person name="Glavina Del Rio T."/>
            <person name="Nolan M."/>
            <person name="Lucas S."/>
            <person name="Tice H."/>
            <person name="Cheng J.F."/>
            <person name="Bruce D."/>
            <person name="Goodwin L."/>
            <person name="Pitluck S."/>
            <person name="Ovchinnikova G."/>
            <person name="Pati A."/>
            <person name="Ivanova N."/>
            <person name="Chen A."/>
            <person name="Palaniappan K."/>
            <person name="Chain P."/>
            <person name="D'haeseleer P."/>
            <person name="Goker M."/>
            <person name="Bristow J."/>
            <person name="Eisen J.A."/>
            <person name="Markowitz V."/>
            <person name="Hugenholtz P."/>
            <person name="Rohde M."/>
            <person name="Klenk H.P."/>
            <person name="Kyrpides N.C."/>
        </authorList>
    </citation>
    <scope>NUCLEOTIDE SEQUENCE [LARGE SCALE GENOMIC DNA]</scope>
    <source>
        <strain evidence="8">ATCC 700683 / DSM 15641 / 12-3</strain>
    </source>
</reference>
<dbReference type="InterPro" id="IPR053926">
    <property type="entry name" value="RecX_HTH_1st"/>
</dbReference>